<dbReference type="EMBL" id="LN890959">
    <property type="protein sequence ID" value="CUS14400.1"/>
    <property type="molecule type" value="Genomic_DNA"/>
</dbReference>
<evidence type="ECO:0000313" key="4">
    <source>
        <dbReference type="EMBL" id="CUS14400.1"/>
    </source>
</evidence>
<evidence type="ECO:0000313" key="5">
    <source>
        <dbReference type="Proteomes" id="UP001412239"/>
    </source>
</evidence>
<protein>
    <recommendedName>
        <fullName evidence="6">NAD(P)-binding protein</fullName>
    </recommendedName>
</protein>
<evidence type="ECO:0000256" key="2">
    <source>
        <dbReference type="ARBA" id="ARBA00022857"/>
    </source>
</evidence>
<reference evidence="4" key="1">
    <citation type="submission" date="2015-10" db="EMBL/GenBank/DDBJ databases">
        <authorList>
            <person name="Regsiter A."/>
            <person name="william w."/>
        </authorList>
    </citation>
    <scope>NUCLEOTIDE SEQUENCE</scope>
    <source>
        <strain evidence="4">Montdore</strain>
    </source>
</reference>
<dbReference type="PANTHER" id="PTHR24320">
    <property type="entry name" value="RETINOL DEHYDROGENASE"/>
    <property type="match status" value="1"/>
</dbReference>
<evidence type="ECO:0000256" key="1">
    <source>
        <dbReference type="ARBA" id="ARBA00006484"/>
    </source>
</evidence>
<dbReference type="InterPro" id="IPR036291">
    <property type="entry name" value="NAD(P)-bd_dom_sf"/>
</dbReference>
<keyword evidence="3" id="KW-0560">Oxidoreductase</keyword>
<gene>
    <name evidence="4" type="ORF">GSTUAT00001451001</name>
</gene>
<dbReference type="AlphaFoldDB" id="A0A292Q6Q6"/>
<dbReference type="InterPro" id="IPR002347">
    <property type="entry name" value="SDR_fam"/>
</dbReference>
<dbReference type="PANTHER" id="PTHR24320:SF236">
    <property type="entry name" value="SHORT-CHAIN DEHYDROGENASE-RELATED"/>
    <property type="match status" value="1"/>
</dbReference>
<dbReference type="SUPFAM" id="SSF51735">
    <property type="entry name" value="NAD(P)-binding Rossmann-fold domains"/>
    <property type="match status" value="1"/>
</dbReference>
<name>A0A292Q6Q6_9PEZI</name>
<comment type="similarity">
    <text evidence="1">Belongs to the short-chain dehydrogenases/reductases (SDR) family.</text>
</comment>
<dbReference type="GO" id="GO:0016491">
    <property type="term" value="F:oxidoreductase activity"/>
    <property type="evidence" value="ECO:0007669"/>
    <property type="project" value="UniProtKB-KW"/>
</dbReference>
<keyword evidence="5" id="KW-1185">Reference proteome</keyword>
<proteinExistence type="inferred from homology"/>
<organism evidence="4 5">
    <name type="scientific">Tuber aestivum</name>
    <name type="common">summer truffle</name>
    <dbReference type="NCBI Taxonomy" id="59557"/>
    <lineage>
        <taxon>Eukaryota</taxon>
        <taxon>Fungi</taxon>
        <taxon>Dikarya</taxon>
        <taxon>Ascomycota</taxon>
        <taxon>Pezizomycotina</taxon>
        <taxon>Pezizomycetes</taxon>
        <taxon>Pezizales</taxon>
        <taxon>Tuberaceae</taxon>
        <taxon>Tuber</taxon>
    </lineage>
</organism>
<evidence type="ECO:0000256" key="3">
    <source>
        <dbReference type="ARBA" id="ARBA00023002"/>
    </source>
</evidence>
<dbReference type="Gene3D" id="3.40.50.720">
    <property type="entry name" value="NAD(P)-binding Rossmann-like Domain"/>
    <property type="match status" value="1"/>
</dbReference>
<dbReference type="Pfam" id="PF00106">
    <property type="entry name" value="adh_short"/>
    <property type="match status" value="1"/>
</dbReference>
<dbReference type="Proteomes" id="UP001412239">
    <property type="component" value="Unassembled WGS sequence"/>
</dbReference>
<keyword evidence="2" id="KW-0521">NADP</keyword>
<evidence type="ECO:0008006" key="6">
    <source>
        <dbReference type="Google" id="ProtNLM"/>
    </source>
</evidence>
<accession>A0A292Q6Q6</accession>
<sequence length="346" mass="37782">MEFMTRALSQIFPPTPAFTEKDLPDLFPKVYIVTGGASGVGKELCKVNAYHPAVPEIPIDARILYSKSATVYLAGRNQKNADDAISWIKSEVPDSNGRLKFLDLDLNDLSTIKDSAQAFLAKESRLDVVWHNAGVMMPPSGSKTKQGYELQLGTNVVAPWLFQSFLTPLMQQTAALPGTPKDSVRVIWVSSGASNASPAPGGINWPDINFENVGWGIPRLFTLKPEIYGQSKAANIILGAEAVKRWSGSGILSVSLNPGNLRTALIRHISGRFLTPIIHSVLYEPYYGALTELFAGLSPQVDGSRNGAYIIPWGRFGNPRSDIESGCGENGPKLWAWIESECREFM</sequence>